<evidence type="ECO:0000256" key="4">
    <source>
        <dbReference type="PROSITE-ProRule" id="PRU00134"/>
    </source>
</evidence>
<sequence length="230" mass="25684">MTQRCTTCHKTPPEVTLKHCAKCSVTFYCSRDCQKADWKAHKKVCGKDGPQPPMLSPPKGVDQGITEPFTRLDNGTWLHNRSEKDVYRLLLDAYRLRVEDTYALEGEIEANSLYAGAPSGLKGFGHFLRLAGSRGGLLPPWWNAEKQSECEDFGMDSSQFQNLRCAVEKSDIIEHYGDPRFPMQLRMFAEAVYCRGPAGHDGTAMRKMMVAMEQGTAGPESRVASMVTLT</sequence>
<evidence type="ECO:0000259" key="5">
    <source>
        <dbReference type="PROSITE" id="PS50865"/>
    </source>
</evidence>
<dbReference type="GeneID" id="98170952"/>
<name>A0ABQ0FWW2_9PEZI</name>
<dbReference type="SUPFAM" id="SSF144232">
    <property type="entry name" value="HIT/MYND zinc finger-like"/>
    <property type="match status" value="1"/>
</dbReference>
<dbReference type="RefSeq" id="XP_070911730.1">
    <property type="nucleotide sequence ID" value="XM_071055629.1"/>
</dbReference>
<evidence type="ECO:0000313" key="6">
    <source>
        <dbReference type="EMBL" id="GAB1309997.1"/>
    </source>
</evidence>
<evidence type="ECO:0000256" key="1">
    <source>
        <dbReference type="ARBA" id="ARBA00022723"/>
    </source>
</evidence>
<keyword evidence="3" id="KW-0862">Zinc</keyword>
<dbReference type="PROSITE" id="PS01360">
    <property type="entry name" value="ZF_MYND_1"/>
    <property type="match status" value="1"/>
</dbReference>
<dbReference type="EMBL" id="BAAFSV010000001">
    <property type="protein sequence ID" value="GAB1309997.1"/>
    <property type="molecule type" value="Genomic_DNA"/>
</dbReference>
<keyword evidence="7" id="KW-1185">Reference proteome</keyword>
<dbReference type="InterPro" id="IPR002893">
    <property type="entry name" value="Znf_MYND"/>
</dbReference>
<accession>A0ABQ0FWW2</accession>
<dbReference type="PROSITE" id="PS50865">
    <property type="entry name" value="ZF_MYND_2"/>
    <property type="match status" value="1"/>
</dbReference>
<feature type="domain" description="MYND-type" evidence="5">
    <location>
        <begin position="5"/>
        <end position="45"/>
    </location>
</feature>
<organism evidence="6 7">
    <name type="scientific">Madurella fahalii</name>
    <dbReference type="NCBI Taxonomy" id="1157608"/>
    <lineage>
        <taxon>Eukaryota</taxon>
        <taxon>Fungi</taxon>
        <taxon>Dikarya</taxon>
        <taxon>Ascomycota</taxon>
        <taxon>Pezizomycotina</taxon>
        <taxon>Sordariomycetes</taxon>
        <taxon>Sordariomycetidae</taxon>
        <taxon>Sordariales</taxon>
        <taxon>Sordariales incertae sedis</taxon>
        <taxon>Madurella</taxon>
    </lineage>
</organism>
<keyword evidence="2 4" id="KW-0863">Zinc-finger</keyword>
<evidence type="ECO:0000256" key="3">
    <source>
        <dbReference type="ARBA" id="ARBA00022833"/>
    </source>
</evidence>
<comment type="caution">
    <text evidence="6">The sequence shown here is derived from an EMBL/GenBank/DDBJ whole genome shotgun (WGS) entry which is preliminary data.</text>
</comment>
<dbReference type="Pfam" id="PF01753">
    <property type="entry name" value="zf-MYND"/>
    <property type="match status" value="1"/>
</dbReference>
<evidence type="ECO:0000256" key="2">
    <source>
        <dbReference type="ARBA" id="ARBA00022771"/>
    </source>
</evidence>
<reference evidence="6 7" key="1">
    <citation type="submission" date="2024-09" db="EMBL/GenBank/DDBJ databases">
        <title>Itraconazole resistance in Madurella fahalii resulting from another homologue of gene encoding cytochrome P450 14-alpha sterol demethylase (CYP51).</title>
        <authorList>
            <person name="Yoshioka I."/>
            <person name="Fahal A.H."/>
            <person name="Kaneko S."/>
            <person name="Yaguchi T."/>
        </authorList>
    </citation>
    <scope>NUCLEOTIDE SEQUENCE [LARGE SCALE GENOMIC DNA]</scope>
    <source>
        <strain evidence="6 7">IFM 68171</strain>
    </source>
</reference>
<protein>
    <recommendedName>
        <fullName evidence="5">MYND-type domain-containing protein</fullName>
    </recommendedName>
</protein>
<dbReference type="Gene3D" id="6.10.140.2220">
    <property type="match status" value="1"/>
</dbReference>
<keyword evidence="1" id="KW-0479">Metal-binding</keyword>
<evidence type="ECO:0000313" key="7">
    <source>
        <dbReference type="Proteomes" id="UP001628179"/>
    </source>
</evidence>
<dbReference type="Proteomes" id="UP001628179">
    <property type="component" value="Unassembled WGS sequence"/>
</dbReference>
<proteinExistence type="predicted"/>
<gene>
    <name evidence="6" type="ORF">MFIFM68171_00207</name>
</gene>